<dbReference type="Proteomes" id="UP000288623">
    <property type="component" value="Unassembled WGS sequence"/>
</dbReference>
<organism evidence="4 5">
    <name type="scientific">Candidatus Kurthia intestinigallinarum</name>
    <dbReference type="NCBI Taxonomy" id="1562256"/>
    <lineage>
        <taxon>Bacteria</taxon>
        <taxon>Bacillati</taxon>
        <taxon>Bacillota</taxon>
        <taxon>Bacilli</taxon>
        <taxon>Bacillales</taxon>
        <taxon>Caryophanaceae</taxon>
        <taxon>Kurthia</taxon>
    </lineage>
</organism>
<dbReference type="Pfam" id="PF13791">
    <property type="entry name" value="Sigma_reg_C"/>
    <property type="match status" value="1"/>
</dbReference>
<protein>
    <recommendedName>
        <fullName evidence="6">Sigma factor regulator C-terminal domain-containing protein</fullName>
    </recommendedName>
</protein>
<accession>A0A433RRC0</accession>
<keyword evidence="5" id="KW-1185">Reference proteome</keyword>
<evidence type="ECO:0000259" key="3">
    <source>
        <dbReference type="Pfam" id="PF13800"/>
    </source>
</evidence>
<keyword evidence="1" id="KW-0472">Membrane</keyword>
<keyword evidence="1" id="KW-0812">Transmembrane</keyword>
<dbReference type="InterPro" id="IPR029101">
    <property type="entry name" value="Sigma_reg_N"/>
</dbReference>
<comment type="caution">
    <text evidence="4">The sequence shown here is derived from an EMBL/GenBank/DDBJ whole genome shotgun (WGS) entry which is preliminary data.</text>
</comment>
<name>A0A433RRC0_9BACL</name>
<dbReference type="OrthoDB" id="1730160at2"/>
<feature type="domain" description="Sigma factor regulator C-terminal" evidence="2">
    <location>
        <begin position="160"/>
        <end position="299"/>
    </location>
</feature>
<reference evidence="4 5" key="1">
    <citation type="submission" date="2014-11" db="EMBL/GenBank/DDBJ databases">
        <title>Genome sequence and analysis of novel Kurthia sp.</title>
        <authorList>
            <person name="Lawson J.N."/>
            <person name="Gonzalez J.E."/>
            <person name="Rinauldi L."/>
            <person name="Xuan Z."/>
            <person name="Firman A."/>
            <person name="Shaddox L."/>
            <person name="Trudeau A."/>
            <person name="Shah S."/>
            <person name="Reiman D."/>
        </authorList>
    </citation>
    <scope>NUCLEOTIDE SEQUENCE [LARGE SCALE GENOMIC DNA]</scope>
    <source>
        <strain evidence="4 5">3B1D</strain>
    </source>
</reference>
<feature type="transmembrane region" description="Helical" evidence="1">
    <location>
        <begin position="21"/>
        <end position="42"/>
    </location>
</feature>
<sequence>MTDPFNEKELTKTLKKAKQRTLLKMTVVALLISVAVIAASFYGHRYWIGKIQTEVMLEKVNEQAFMSSANTFTTNVSETQGFLKGTMTQQVYKIIEDTIIPWDTQTIHYTNKGFESTTFTSTTISVDDTTEIHIPDGQRIMQFYVPQYQYKTYENDLANMKQYPDDKYIEMAISFEDSFPFEHVQKMLPKELHVTWYWVNDFDSKKQKRDMPELDGDLYGFSAPNKNTTVLAQKLLTSEEGINTPERFLEALKTYSKEDYELLKKRQHKKFIAGVVVTGTKKDLAILKNQSYIKSSSIGAVVDKN</sequence>
<dbReference type="AlphaFoldDB" id="A0A433RRC0"/>
<dbReference type="EMBL" id="JTFC01000036">
    <property type="protein sequence ID" value="RUS53733.1"/>
    <property type="molecule type" value="Genomic_DNA"/>
</dbReference>
<keyword evidence="1" id="KW-1133">Transmembrane helix</keyword>
<dbReference type="RefSeq" id="WP_126991353.1">
    <property type="nucleotide sequence ID" value="NZ_JTFC01000036.1"/>
</dbReference>
<evidence type="ECO:0008006" key="6">
    <source>
        <dbReference type="Google" id="ProtNLM"/>
    </source>
</evidence>
<feature type="domain" description="Sigma factor regulator N-terminal" evidence="3">
    <location>
        <begin position="12"/>
        <end position="97"/>
    </location>
</feature>
<evidence type="ECO:0000259" key="2">
    <source>
        <dbReference type="Pfam" id="PF13791"/>
    </source>
</evidence>
<evidence type="ECO:0000256" key="1">
    <source>
        <dbReference type="SAM" id="Phobius"/>
    </source>
</evidence>
<evidence type="ECO:0000313" key="5">
    <source>
        <dbReference type="Proteomes" id="UP000288623"/>
    </source>
</evidence>
<dbReference type="InterPro" id="IPR025672">
    <property type="entry name" value="Sigma_reg_C_dom"/>
</dbReference>
<evidence type="ECO:0000313" key="4">
    <source>
        <dbReference type="EMBL" id="RUS53733.1"/>
    </source>
</evidence>
<dbReference type="Pfam" id="PF13800">
    <property type="entry name" value="Sigma_reg_N"/>
    <property type="match status" value="1"/>
</dbReference>
<gene>
    <name evidence="4" type="ORF">QI30_14615</name>
</gene>
<proteinExistence type="predicted"/>